<evidence type="ECO:0000256" key="2">
    <source>
        <dbReference type="ARBA" id="ARBA00022692"/>
    </source>
</evidence>
<reference evidence="7 8" key="1">
    <citation type="submission" date="2013-02" db="EMBL/GenBank/DDBJ databases">
        <title>The complete genome sequence of Corynebacterium vitaeruminis DSM 20294.</title>
        <authorList>
            <person name="Ruckert C."/>
            <person name="Albersmeier A."/>
            <person name="Kalinowski J."/>
        </authorList>
    </citation>
    <scope>NUCLEOTIDE SEQUENCE [LARGE SCALE GENOMIC DNA]</scope>
    <source>
        <strain evidence="8">ATCC 10234</strain>
    </source>
</reference>
<dbReference type="Proteomes" id="UP000019222">
    <property type="component" value="Chromosome"/>
</dbReference>
<feature type="transmembrane region" description="Helical" evidence="5">
    <location>
        <begin position="194"/>
        <end position="211"/>
    </location>
</feature>
<evidence type="ECO:0000256" key="3">
    <source>
        <dbReference type="ARBA" id="ARBA00022989"/>
    </source>
</evidence>
<dbReference type="GO" id="GO:0140359">
    <property type="term" value="F:ABC-type transporter activity"/>
    <property type="evidence" value="ECO:0007669"/>
    <property type="project" value="InterPro"/>
</dbReference>
<feature type="domain" description="ABC-2 type transporter transmembrane" evidence="6">
    <location>
        <begin position="4"/>
        <end position="203"/>
    </location>
</feature>
<dbReference type="eggNOG" id="COG0842">
    <property type="taxonomic scope" value="Bacteria"/>
</dbReference>
<feature type="transmembrane region" description="Helical" evidence="5">
    <location>
        <begin position="232"/>
        <end position="252"/>
    </location>
</feature>
<keyword evidence="2 5" id="KW-0812">Transmembrane</keyword>
<dbReference type="EMBL" id="CP004353">
    <property type="protein sequence ID" value="AHI21517.1"/>
    <property type="molecule type" value="Genomic_DNA"/>
</dbReference>
<evidence type="ECO:0000256" key="5">
    <source>
        <dbReference type="SAM" id="Phobius"/>
    </source>
</evidence>
<feature type="transmembrane region" description="Helical" evidence="5">
    <location>
        <begin position="20"/>
        <end position="38"/>
    </location>
</feature>
<evidence type="ECO:0000313" key="8">
    <source>
        <dbReference type="Proteomes" id="UP000019222"/>
    </source>
</evidence>
<protein>
    <recommendedName>
        <fullName evidence="6">ABC-2 type transporter transmembrane domain-containing protein</fullName>
    </recommendedName>
</protein>
<dbReference type="GO" id="GO:0016020">
    <property type="term" value="C:membrane"/>
    <property type="evidence" value="ECO:0007669"/>
    <property type="project" value="UniProtKB-SubCell"/>
</dbReference>
<proteinExistence type="predicted"/>
<evidence type="ECO:0000259" key="6">
    <source>
        <dbReference type="Pfam" id="PF01061"/>
    </source>
</evidence>
<evidence type="ECO:0000313" key="7">
    <source>
        <dbReference type="EMBL" id="AHI21517.1"/>
    </source>
</evidence>
<accession>W5XX41</accession>
<keyword evidence="4 5" id="KW-0472">Membrane</keyword>
<gene>
    <name evidence="7" type="ORF">B843_00605</name>
</gene>
<keyword evidence="3 5" id="KW-1133">Transmembrane helix</keyword>
<keyword evidence="8" id="KW-1185">Reference proteome</keyword>
<name>W5XX41_9CORY</name>
<feature type="transmembrane region" description="Helical" evidence="5">
    <location>
        <begin position="58"/>
        <end position="77"/>
    </location>
</feature>
<dbReference type="PATRIC" id="fig|1224164.3.peg.121"/>
<dbReference type="InterPro" id="IPR013525">
    <property type="entry name" value="ABC2_TM"/>
</dbReference>
<dbReference type="HOGENOM" id="CLU_039483_1_0_11"/>
<comment type="subcellular location">
    <subcellularLocation>
        <location evidence="1">Membrane</location>
        <topology evidence="1">Multi-pass membrane protein</topology>
    </subcellularLocation>
</comment>
<feature type="transmembrane region" description="Helical" evidence="5">
    <location>
        <begin position="98"/>
        <end position="125"/>
    </location>
</feature>
<feature type="transmembrane region" description="Helical" evidence="5">
    <location>
        <begin position="131"/>
        <end position="155"/>
    </location>
</feature>
<dbReference type="STRING" id="1224164.B843_00605"/>
<sequence length="257" mass="27610">MNRLATLARAEWLQFRRNKVILFMAIVIPLGMPLLMWLNLGPDSGTDKQLVGAGMMELYLMMSLLMVLFYSVLSMATTRRDEGVLKRLRTGEARDGEILASIAVPGAAIVTVFFLVMAGILIGAGSSPVNFVLVLAALLVGLVVYASAALLTCCFTKNAEAAQLTSMPVMVLAVLSMSTLRASLPTSIARIVEVNPFAFVVDLASLGWAGIDPGSGKALASMEVLAYAGRPLALSAMWIVVLVWSAVIYMRWDTHRG</sequence>
<dbReference type="AlphaFoldDB" id="W5XX41"/>
<dbReference type="Pfam" id="PF01061">
    <property type="entry name" value="ABC2_membrane"/>
    <property type="match status" value="1"/>
</dbReference>
<evidence type="ECO:0000256" key="4">
    <source>
        <dbReference type="ARBA" id="ARBA00023136"/>
    </source>
</evidence>
<evidence type="ECO:0000256" key="1">
    <source>
        <dbReference type="ARBA" id="ARBA00004141"/>
    </source>
</evidence>
<organism evidence="7 8">
    <name type="scientific">Corynebacterium vitaeruminis DSM 20294</name>
    <dbReference type="NCBI Taxonomy" id="1224164"/>
    <lineage>
        <taxon>Bacteria</taxon>
        <taxon>Bacillati</taxon>
        <taxon>Actinomycetota</taxon>
        <taxon>Actinomycetes</taxon>
        <taxon>Mycobacteriales</taxon>
        <taxon>Corynebacteriaceae</taxon>
        <taxon>Corynebacterium</taxon>
    </lineage>
</organism>
<dbReference type="KEGG" id="cvt:B843_00605"/>